<dbReference type="AlphaFoldDB" id="A0A8C0XFJ2"/>
<feature type="domain" description="KRAB" evidence="2">
    <location>
        <begin position="8"/>
        <end position="83"/>
    </location>
</feature>
<dbReference type="Gene3D" id="6.10.140.140">
    <property type="match status" value="1"/>
</dbReference>
<keyword evidence="1" id="KW-1133">Transmembrane helix</keyword>
<proteinExistence type="predicted"/>
<keyword evidence="1" id="KW-0812">Transmembrane</keyword>
<dbReference type="PANTHER" id="PTHR23232">
    <property type="entry name" value="KRAB DOMAIN C2H2 ZINC FINGER"/>
    <property type="match status" value="1"/>
</dbReference>
<dbReference type="SMART" id="SM00349">
    <property type="entry name" value="KRAB"/>
    <property type="match status" value="1"/>
</dbReference>
<protein>
    <recommendedName>
        <fullName evidence="2">KRAB domain-containing protein</fullName>
    </recommendedName>
</protein>
<dbReference type="GO" id="GO:0006355">
    <property type="term" value="P:regulation of DNA-templated transcription"/>
    <property type="evidence" value="ECO:0007669"/>
    <property type="project" value="InterPro"/>
</dbReference>
<dbReference type="InterPro" id="IPR036051">
    <property type="entry name" value="KRAB_dom_sf"/>
</dbReference>
<keyword evidence="1" id="KW-0472">Membrane</keyword>
<reference evidence="3" key="1">
    <citation type="submission" date="2023-09" db="UniProtKB">
        <authorList>
            <consortium name="Ensembl"/>
        </authorList>
    </citation>
    <scope>IDENTIFICATION</scope>
</reference>
<dbReference type="Pfam" id="PF01352">
    <property type="entry name" value="KRAB"/>
    <property type="match status" value="1"/>
</dbReference>
<evidence type="ECO:0000256" key="1">
    <source>
        <dbReference type="SAM" id="Phobius"/>
    </source>
</evidence>
<dbReference type="Ensembl" id="ENSCCNT00000033884.1">
    <property type="protein sequence ID" value="ENSCCNP00000026747.1"/>
    <property type="gene ID" value="ENSCCNG00000025916.1"/>
</dbReference>
<accession>A0A8C0XFJ2</accession>
<organism evidence="3">
    <name type="scientific">Castor canadensis</name>
    <name type="common">American beaver</name>
    <dbReference type="NCBI Taxonomy" id="51338"/>
    <lineage>
        <taxon>Eukaryota</taxon>
        <taxon>Metazoa</taxon>
        <taxon>Chordata</taxon>
        <taxon>Craniata</taxon>
        <taxon>Vertebrata</taxon>
        <taxon>Euteleostomi</taxon>
        <taxon>Mammalia</taxon>
        <taxon>Eutheria</taxon>
        <taxon>Euarchontoglires</taxon>
        <taxon>Glires</taxon>
        <taxon>Rodentia</taxon>
        <taxon>Castorimorpha</taxon>
        <taxon>Castoridae</taxon>
        <taxon>Castor</taxon>
    </lineage>
</organism>
<name>A0A8C0XFJ2_CASCN</name>
<dbReference type="PANTHER" id="PTHR23232:SF158">
    <property type="entry name" value="KRAB DOMAIN-CONTAINING PROTEIN 5"/>
    <property type="match status" value="1"/>
</dbReference>
<evidence type="ECO:0000259" key="2">
    <source>
        <dbReference type="PROSITE" id="PS50805"/>
    </source>
</evidence>
<dbReference type="SUPFAM" id="SSF109640">
    <property type="entry name" value="KRAB domain (Kruppel-associated box)"/>
    <property type="match status" value="1"/>
</dbReference>
<sequence length="83" mass="9783">LSLFQGLFTFKDEAIELSQEEWKCLHQAQQNLYRDGMLENDRNLVSLGEENFPPEIGTLLFYSLPFIFTLLIPLLPFFRFLLL</sequence>
<dbReference type="InterPro" id="IPR001909">
    <property type="entry name" value="KRAB"/>
</dbReference>
<feature type="transmembrane region" description="Helical" evidence="1">
    <location>
        <begin position="59"/>
        <end position="82"/>
    </location>
</feature>
<dbReference type="CDD" id="cd07765">
    <property type="entry name" value="KRAB_A-box"/>
    <property type="match status" value="1"/>
</dbReference>
<evidence type="ECO:0000313" key="3">
    <source>
        <dbReference type="Ensembl" id="ENSCCNP00000026747.1"/>
    </source>
</evidence>
<dbReference type="InterPro" id="IPR050169">
    <property type="entry name" value="Krueppel_C2H2_ZnF"/>
</dbReference>
<dbReference type="PROSITE" id="PS50805">
    <property type="entry name" value="KRAB"/>
    <property type="match status" value="1"/>
</dbReference>